<evidence type="ECO:0000256" key="3">
    <source>
        <dbReference type="ARBA" id="ARBA00022833"/>
    </source>
</evidence>
<protein>
    <submittedName>
        <fullName evidence="6">Fpg/Nei family DNA glycosylase</fullName>
    </submittedName>
</protein>
<dbReference type="SMART" id="SM01232">
    <property type="entry name" value="H2TH"/>
    <property type="match status" value="1"/>
</dbReference>
<dbReference type="InterPro" id="IPR010979">
    <property type="entry name" value="Ribosomal_uS13-like_H2TH"/>
</dbReference>
<dbReference type="PANTHER" id="PTHR42697:SF1">
    <property type="entry name" value="ENDONUCLEASE 8"/>
    <property type="match status" value="1"/>
</dbReference>
<dbReference type="GO" id="GO:0003906">
    <property type="term" value="F:DNA-(apurinic or apyrimidinic site) endonuclease activity"/>
    <property type="evidence" value="ECO:0007669"/>
    <property type="project" value="InterPro"/>
</dbReference>
<dbReference type="KEGG" id="xyl:ET495_02375"/>
<dbReference type="EMBL" id="CP035495">
    <property type="protein sequence ID" value="QAY64700.1"/>
    <property type="molecule type" value="Genomic_DNA"/>
</dbReference>
<sequence length="209" mass="22462">MDGFWRVHRTGSREAAGRSPAVRAVLATSTWTCVGWHLGMLDLLRTRDEHTLLAGLGPDVLADAFASSGPTAHGGVDEGVRRLLVAPQRPVCVALLDQRVVAGLGTIWMAESLFAERLWPWTPVGVLDARRVRGLLLTASRLVGASVTVARRAGLGAVERRVHGRHRGPCVRCGTPIALGSTRGQDVRPDQGALERVVYWCPRCQAPGA</sequence>
<reference evidence="6 7" key="1">
    <citation type="submission" date="2019-01" db="EMBL/GenBank/DDBJ databases">
        <title>Genome sequencing of strain 2JSPR-7.</title>
        <authorList>
            <person name="Heo J."/>
            <person name="Kim S.-J."/>
            <person name="Kim J.-S."/>
            <person name="Hong S.-B."/>
            <person name="Kwon S.-W."/>
        </authorList>
    </citation>
    <scope>NUCLEOTIDE SEQUENCE [LARGE SCALE GENOMIC DNA]</scope>
    <source>
        <strain evidence="6 7">2JSPR-7</strain>
    </source>
</reference>
<dbReference type="InterPro" id="IPR015886">
    <property type="entry name" value="H2TH_FPG"/>
</dbReference>
<dbReference type="SUPFAM" id="SSF46946">
    <property type="entry name" value="S13-like H2TH domain"/>
    <property type="match status" value="1"/>
</dbReference>
<evidence type="ECO:0000313" key="6">
    <source>
        <dbReference type="EMBL" id="QAY64700.1"/>
    </source>
</evidence>
<feature type="domain" description="FPG-type" evidence="5">
    <location>
        <begin position="161"/>
        <end position="206"/>
    </location>
</feature>
<keyword evidence="1" id="KW-0479">Metal-binding</keyword>
<keyword evidence="7" id="KW-1185">Reference proteome</keyword>
<dbReference type="GO" id="GO:0006284">
    <property type="term" value="P:base-excision repair"/>
    <property type="evidence" value="ECO:0007669"/>
    <property type="project" value="InterPro"/>
</dbReference>
<proteinExistence type="predicted"/>
<dbReference type="SUPFAM" id="SSF57716">
    <property type="entry name" value="Glucocorticoid receptor-like (DNA-binding domain)"/>
    <property type="match status" value="1"/>
</dbReference>
<dbReference type="AlphaFoldDB" id="A0A4P6EP62"/>
<dbReference type="GO" id="GO:0000703">
    <property type="term" value="F:oxidized pyrimidine nucleobase lesion DNA N-glycosylase activity"/>
    <property type="evidence" value="ECO:0007669"/>
    <property type="project" value="TreeGrafter"/>
</dbReference>
<dbReference type="PROSITE" id="PS51066">
    <property type="entry name" value="ZF_FPG_2"/>
    <property type="match status" value="1"/>
</dbReference>
<evidence type="ECO:0000259" key="5">
    <source>
        <dbReference type="PROSITE" id="PS51066"/>
    </source>
</evidence>
<dbReference type="InterPro" id="IPR000214">
    <property type="entry name" value="Znf_DNA_glyclase/AP_lyase"/>
</dbReference>
<organism evidence="6 7">
    <name type="scientific">Xylanimonas allomyrinae</name>
    <dbReference type="NCBI Taxonomy" id="2509459"/>
    <lineage>
        <taxon>Bacteria</taxon>
        <taxon>Bacillati</taxon>
        <taxon>Actinomycetota</taxon>
        <taxon>Actinomycetes</taxon>
        <taxon>Micrococcales</taxon>
        <taxon>Promicromonosporaceae</taxon>
        <taxon>Xylanimonas</taxon>
    </lineage>
</organism>
<dbReference type="GO" id="GO:0008270">
    <property type="term" value="F:zinc ion binding"/>
    <property type="evidence" value="ECO:0007669"/>
    <property type="project" value="UniProtKB-KW"/>
</dbReference>
<evidence type="ECO:0000256" key="4">
    <source>
        <dbReference type="PROSITE-ProRule" id="PRU00391"/>
    </source>
</evidence>
<name>A0A4P6EP62_9MICO</name>
<dbReference type="Proteomes" id="UP000291758">
    <property type="component" value="Chromosome"/>
</dbReference>
<keyword evidence="3" id="KW-0862">Zinc</keyword>
<keyword evidence="2 4" id="KW-0863">Zinc-finger</keyword>
<gene>
    <name evidence="6" type="ORF">ET495_02375</name>
</gene>
<evidence type="ECO:0000256" key="2">
    <source>
        <dbReference type="ARBA" id="ARBA00022771"/>
    </source>
</evidence>
<dbReference type="GO" id="GO:0003684">
    <property type="term" value="F:damaged DNA binding"/>
    <property type="evidence" value="ECO:0007669"/>
    <property type="project" value="InterPro"/>
</dbReference>
<evidence type="ECO:0000313" key="7">
    <source>
        <dbReference type="Proteomes" id="UP000291758"/>
    </source>
</evidence>
<accession>A0A4P6EP62</accession>
<evidence type="ECO:0000256" key="1">
    <source>
        <dbReference type="ARBA" id="ARBA00022723"/>
    </source>
</evidence>
<dbReference type="Gene3D" id="1.10.8.50">
    <property type="match status" value="1"/>
</dbReference>
<dbReference type="PANTHER" id="PTHR42697">
    <property type="entry name" value="ENDONUCLEASE 8"/>
    <property type="match status" value="1"/>
</dbReference>
<dbReference type="OrthoDB" id="9800855at2"/>